<comment type="caution">
    <text evidence="2">The sequence shown here is derived from an EMBL/GenBank/DDBJ whole genome shotgun (WGS) entry which is preliminary data.</text>
</comment>
<evidence type="ECO:0000313" key="2">
    <source>
        <dbReference type="EMBL" id="KAG2406322.1"/>
    </source>
</evidence>
<dbReference type="Proteomes" id="UP000743370">
    <property type="component" value="Unassembled WGS sequence"/>
</dbReference>
<protein>
    <submittedName>
        <fullName evidence="2">Uncharacterized protein</fullName>
    </submittedName>
</protein>
<accession>A0A8T0L428</accession>
<gene>
    <name evidence="2" type="ORF">HKW66_Vig0055780</name>
</gene>
<dbReference type="EMBL" id="JABFOF010000002">
    <property type="protein sequence ID" value="KAG2406322.1"/>
    <property type="molecule type" value="Genomic_DNA"/>
</dbReference>
<name>A0A8T0L428_PHAAN</name>
<feature type="region of interest" description="Disordered" evidence="1">
    <location>
        <begin position="1"/>
        <end position="26"/>
    </location>
</feature>
<sequence>MAMIENKVATSVNPSREMGKRRKKPYTFLEGEEEGGVGGVDDATDIENVMRWLLSGEGCSKVGAAPWLSRVEREGEEG</sequence>
<reference evidence="2 3" key="1">
    <citation type="submission" date="2020-05" db="EMBL/GenBank/DDBJ databases">
        <title>Vigna angularis (adzuki bean) Var. LongXiaoDou No. 4 denovo assembly.</title>
        <authorList>
            <person name="Xiang H."/>
        </authorList>
    </citation>
    <scope>NUCLEOTIDE SEQUENCE [LARGE SCALE GENOMIC DNA]</scope>
    <source>
        <tissue evidence="2">Leaf</tissue>
    </source>
</reference>
<organism evidence="2 3">
    <name type="scientific">Phaseolus angularis</name>
    <name type="common">Azuki bean</name>
    <name type="synonym">Vigna angularis</name>
    <dbReference type="NCBI Taxonomy" id="3914"/>
    <lineage>
        <taxon>Eukaryota</taxon>
        <taxon>Viridiplantae</taxon>
        <taxon>Streptophyta</taxon>
        <taxon>Embryophyta</taxon>
        <taxon>Tracheophyta</taxon>
        <taxon>Spermatophyta</taxon>
        <taxon>Magnoliopsida</taxon>
        <taxon>eudicotyledons</taxon>
        <taxon>Gunneridae</taxon>
        <taxon>Pentapetalae</taxon>
        <taxon>rosids</taxon>
        <taxon>fabids</taxon>
        <taxon>Fabales</taxon>
        <taxon>Fabaceae</taxon>
        <taxon>Papilionoideae</taxon>
        <taxon>50 kb inversion clade</taxon>
        <taxon>NPAAA clade</taxon>
        <taxon>indigoferoid/millettioid clade</taxon>
        <taxon>Phaseoleae</taxon>
        <taxon>Vigna</taxon>
    </lineage>
</organism>
<dbReference type="AlphaFoldDB" id="A0A8T0L428"/>
<evidence type="ECO:0000313" key="3">
    <source>
        <dbReference type="Proteomes" id="UP000743370"/>
    </source>
</evidence>
<proteinExistence type="predicted"/>
<evidence type="ECO:0000256" key="1">
    <source>
        <dbReference type="SAM" id="MobiDB-lite"/>
    </source>
</evidence>